<feature type="domain" description="Retrovirus-related Pol polyprotein from transposon TNT 1-94-like beta-barrel" evidence="2">
    <location>
        <begin position="136"/>
        <end position="193"/>
    </location>
</feature>
<dbReference type="EMBL" id="BQNB010017189">
    <property type="protein sequence ID" value="GJT60321.1"/>
    <property type="molecule type" value="Genomic_DNA"/>
</dbReference>
<dbReference type="Pfam" id="PF03732">
    <property type="entry name" value="Retrotrans_gag"/>
    <property type="match status" value="1"/>
</dbReference>
<dbReference type="GO" id="GO:0003964">
    <property type="term" value="F:RNA-directed DNA polymerase activity"/>
    <property type="evidence" value="ECO:0007669"/>
    <property type="project" value="UniProtKB-KW"/>
</dbReference>
<protein>
    <submittedName>
        <fullName evidence="3">Reverse transcriptase domain-containing protein</fullName>
    </submittedName>
</protein>
<proteinExistence type="predicted"/>
<comment type="caution">
    <text evidence="3">The sequence shown here is derived from an EMBL/GenBank/DDBJ whole genome shotgun (WGS) entry which is preliminary data.</text>
</comment>
<reference evidence="3" key="1">
    <citation type="journal article" date="2022" name="Int. J. Mol. Sci.">
        <title>Draft Genome of Tanacetum Coccineum: Genomic Comparison of Closely Related Tanacetum-Family Plants.</title>
        <authorList>
            <person name="Yamashiro T."/>
            <person name="Shiraishi A."/>
            <person name="Nakayama K."/>
            <person name="Satake H."/>
        </authorList>
    </citation>
    <scope>NUCLEOTIDE SEQUENCE</scope>
</reference>
<dbReference type="InterPro" id="IPR054722">
    <property type="entry name" value="PolX-like_BBD"/>
</dbReference>
<keyword evidence="3" id="KW-0548">Nucleotidyltransferase</keyword>
<keyword evidence="4" id="KW-1185">Reference proteome</keyword>
<sequence>MIQQVQNNFQFHGLSGDDANKHLDKFLTITQSMKQNGVTDDALRLYIFPYSLTHHATVWFARLLKNSIQTFQEMASKFLSKYFPFPMVTKLRNDISNFQQLPDESLFEAHSCSADGQDEKRYAKDVSFESANPKGFDGGSVKFGDNRTCTIKGTRKVKIPLHDGSSFIPKDVRYVSGLRRSLISLGTLEKEGYMVKMQMGRIKVSNDDAAIAQRRLEDKQLEENINTDCLVKEQEKVHLDTNVEANIMVTEVPGQEGTEGNVAEKKKVKESIKTNLEKLLKYNTWSTRWSPIRGSSKRKRC</sequence>
<reference evidence="3" key="2">
    <citation type="submission" date="2022-01" db="EMBL/GenBank/DDBJ databases">
        <authorList>
            <person name="Yamashiro T."/>
            <person name="Shiraishi A."/>
            <person name="Satake H."/>
            <person name="Nakayama K."/>
        </authorList>
    </citation>
    <scope>NUCLEOTIDE SEQUENCE</scope>
</reference>
<accession>A0ABQ5FA69</accession>
<name>A0ABQ5FA69_9ASTR</name>
<evidence type="ECO:0000313" key="4">
    <source>
        <dbReference type="Proteomes" id="UP001151760"/>
    </source>
</evidence>
<organism evidence="3 4">
    <name type="scientific">Tanacetum coccineum</name>
    <dbReference type="NCBI Taxonomy" id="301880"/>
    <lineage>
        <taxon>Eukaryota</taxon>
        <taxon>Viridiplantae</taxon>
        <taxon>Streptophyta</taxon>
        <taxon>Embryophyta</taxon>
        <taxon>Tracheophyta</taxon>
        <taxon>Spermatophyta</taxon>
        <taxon>Magnoliopsida</taxon>
        <taxon>eudicotyledons</taxon>
        <taxon>Gunneridae</taxon>
        <taxon>Pentapetalae</taxon>
        <taxon>asterids</taxon>
        <taxon>campanulids</taxon>
        <taxon>Asterales</taxon>
        <taxon>Asteraceae</taxon>
        <taxon>Asteroideae</taxon>
        <taxon>Anthemideae</taxon>
        <taxon>Anthemidinae</taxon>
        <taxon>Tanacetum</taxon>
    </lineage>
</organism>
<dbReference type="Proteomes" id="UP001151760">
    <property type="component" value="Unassembled WGS sequence"/>
</dbReference>
<evidence type="ECO:0000259" key="2">
    <source>
        <dbReference type="Pfam" id="PF22936"/>
    </source>
</evidence>
<keyword evidence="3" id="KW-0808">Transferase</keyword>
<evidence type="ECO:0000313" key="3">
    <source>
        <dbReference type="EMBL" id="GJT60321.1"/>
    </source>
</evidence>
<dbReference type="InterPro" id="IPR005162">
    <property type="entry name" value="Retrotrans_gag_dom"/>
</dbReference>
<dbReference type="PANTHER" id="PTHR33223:SF11">
    <property type="entry name" value="ELEMENT PROTEIN, PUTATIVE-RELATED"/>
    <property type="match status" value="1"/>
</dbReference>
<evidence type="ECO:0000259" key="1">
    <source>
        <dbReference type="Pfam" id="PF03732"/>
    </source>
</evidence>
<dbReference type="PANTHER" id="PTHR33223">
    <property type="entry name" value="CCHC-TYPE DOMAIN-CONTAINING PROTEIN"/>
    <property type="match status" value="1"/>
</dbReference>
<keyword evidence="3" id="KW-0695">RNA-directed DNA polymerase</keyword>
<dbReference type="Pfam" id="PF22936">
    <property type="entry name" value="Pol_BBD"/>
    <property type="match status" value="1"/>
</dbReference>
<feature type="domain" description="Retrotransposon gag" evidence="1">
    <location>
        <begin position="47"/>
        <end position="110"/>
    </location>
</feature>
<gene>
    <name evidence="3" type="ORF">Tco_1003854</name>
</gene>